<proteinExistence type="predicted"/>
<sequence>MPGTKVFLGGIPTIKASHSYIEGLFTDCGATVHDVKMLPAKGSNANTRCAFVWLPERDTKRAITELHGLQCAGAGVPLVCNIAMDSQGRGCREDGRNDGKEEETFDRRSDWRDAEETSYGYDQFDESHGARLGDERRGHKRHHEKGDRRRETEWRDSPHARVAGRMNVGRGRSPCEARSLTPLRRTASPGAKKRKAVASGHWDEAAEWKEMEHETRGETPDEKFRRLCSELKCAASQEHFHQAVRIYQQMRQIDARKAAAANASAGETALRERVFELPWRRPQKPDAACRSRSRSRGSAEETQKQRFVGTIRSFHEDRHFGFIRCDELKQDAFLSDKQIGDFHNGDEVTFIVKYNHNGQPQAQCLSSLEY</sequence>
<organism evidence="3">
    <name type="scientific">Noctiluca scintillans</name>
    <name type="common">Sea sparkle</name>
    <name type="synonym">Red tide dinoflagellate</name>
    <dbReference type="NCBI Taxonomy" id="2966"/>
    <lineage>
        <taxon>Eukaryota</taxon>
        <taxon>Sar</taxon>
        <taxon>Alveolata</taxon>
        <taxon>Dinophyceae</taxon>
        <taxon>Noctilucales</taxon>
        <taxon>Noctilucaceae</taxon>
        <taxon>Noctiluca</taxon>
    </lineage>
</organism>
<feature type="region of interest" description="Disordered" evidence="1">
    <location>
        <begin position="281"/>
        <end position="305"/>
    </location>
</feature>
<evidence type="ECO:0000256" key="1">
    <source>
        <dbReference type="SAM" id="MobiDB-lite"/>
    </source>
</evidence>
<feature type="compositionally biased region" description="Basic and acidic residues" evidence="1">
    <location>
        <begin position="90"/>
        <end position="99"/>
    </location>
</feature>
<dbReference type="InterPro" id="IPR002059">
    <property type="entry name" value="CSP_DNA-bd"/>
</dbReference>
<feature type="compositionally biased region" description="Basic and acidic residues" evidence="1">
    <location>
        <begin position="105"/>
        <end position="115"/>
    </location>
</feature>
<dbReference type="InterPro" id="IPR035979">
    <property type="entry name" value="RBD_domain_sf"/>
</dbReference>
<dbReference type="AlphaFoldDB" id="A0A7S0ZZU4"/>
<dbReference type="Gene3D" id="3.30.70.330">
    <property type="match status" value="1"/>
</dbReference>
<feature type="domain" description="CSD" evidence="2">
    <location>
        <begin position="306"/>
        <end position="367"/>
    </location>
</feature>
<dbReference type="PROSITE" id="PS51857">
    <property type="entry name" value="CSD_2"/>
    <property type="match status" value="1"/>
</dbReference>
<evidence type="ECO:0000259" key="2">
    <source>
        <dbReference type="PROSITE" id="PS51857"/>
    </source>
</evidence>
<dbReference type="SUPFAM" id="SSF50249">
    <property type="entry name" value="Nucleic acid-binding proteins"/>
    <property type="match status" value="1"/>
</dbReference>
<feature type="compositionally biased region" description="Basic and acidic residues" evidence="1">
    <location>
        <begin position="125"/>
        <end position="137"/>
    </location>
</feature>
<reference evidence="3" key="1">
    <citation type="submission" date="2021-01" db="EMBL/GenBank/DDBJ databases">
        <authorList>
            <person name="Corre E."/>
            <person name="Pelletier E."/>
            <person name="Niang G."/>
            <person name="Scheremetjew M."/>
            <person name="Finn R."/>
            <person name="Kale V."/>
            <person name="Holt S."/>
            <person name="Cochrane G."/>
            <person name="Meng A."/>
            <person name="Brown T."/>
            <person name="Cohen L."/>
        </authorList>
    </citation>
    <scope>NUCLEOTIDE SEQUENCE</scope>
</reference>
<dbReference type="InterPro" id="IPR012340">
    <property type="entry name" value="NA-bd_OB-fold"/>
</dbReference>
<dbReference type="EMBL" id="HBFQ01017496">
    <property type="protein sequence ID" value="CAD8837837.1"/>
    <property type="molecule type" value="Transcribed_RNA"/>
</dbReference>
<dbReference type="GO" id="GO:0003676">
    <property type="term" value="F:nucleic acid binding"/>
    <property type="evidence" value="ECO:0007669"/>
    <property type="project" value="InterPro"/>
</dbReference>
<dbReference type="Gene3D" id="2.40.50.140">
    <property type="entry name" value="Nucleic acid-binding proteins"/>
    <property type="match status" value="1"/>
</dbReference>
<evidence type="ECO:0000313" key="3">
    <source>
        <dbReference type="EMBL" id="CAD8837837.1"/>
    </source>
</evidence>
<dbReference type="SUPFAM" id="SSF54928">
    <property type="entry name" value="RNA-binding domain, RBD"/>
    <property type="match status" value="1"/>
</dbReference>
<dbReference type="InterPro" id="IPR012677">
    <property type="entry name" value="Nucleotide-bd_a/b_plait_sf"/>
</dbReference>
<feature type="compositionally biased region" description="Basic and acidic residues" evidence="1">
    <location>
        <begin position="144"/>
        <end position="159"/>
    </location>
</feature>
<gene>
    <name evidence="3" type="ORF">NSCI0253_LOCUS12185</name>
</gene>
<feature type="region of interest" description="Disordered" evidence="1">
    <location>
        <begin position="87"/>
        <end position="203"/>
    </location>
</feature>
<name>A0A7S0ZZU4_NOCSC</name>
<accession>A0A7S0ZZU4</accession>
<protein>
    <recommendedName>
        <fullName evidence="2">CSD domain-containing protein</fullName>
    </recommendedName>
</protein>